<dbReference type="SUPFAM" id="SSF52096">
    <property type="entry name" value="ClpP/crotonase"/>
    <property type="match status" value="1"/>
</dbReference>
<dbReference type="PANTHER" id="PTHR43459:SF1">
    <property type="entry name" value="EG:BACN32G11.4 PROTEIN"/>
    <property type="match status" value="1"/>
</dbReference>
<dbReference type="CDD" id="cd06558">
    <property type="entry name" value="crotonase-like"/>
    <property type="match status" value="1"/>
</dbReference>
<comment type="caution">
    <text evidence="2">The sequence shown here is derived from an EMBL/GenBank/DDBJ whole genome shotgun (WGS) entry which is preliminary data.</text>
</comment>
<evidence type="ECO:0000313" key="3">
    <source>
        <dbReference type="Proteomes" id="UP000245712"/>
    </source>
</evidence>
<proteinExistence type="inferred from homology"/>
<dbReference type="InterPro" id="IPR018376">
    <property type="entry name" value="Enoyl-CoA_hyd/isom_CS"/>
</dbReference>
<evidence type="ECO:0000256" key="1">
    <source>
        <dbReference type="RuleBase" id="RU003707"/>
    </source>
</evidence>
<organism evidence="2 3">
    <name type="scientific">Paraburkholderia unamae</name>
    <dbReference type="NCBI Taxonomy" id="219649"/>
    <lineage>
        <taxon>Bacteria</taxon>
        <taxon>Pseudomonadati</taxon>
        <taxon>Pseudomonadota</taxon>
        <taxon>Betaproteobacteria</taxon>
        <taxon>Burkholderiales</taxon>
        <taxon>Burkholderiaceae</taxon>
        <taxon>Paraburkholderia</taxon>
    </lineage>
</organism>
<reference evidence="2 3" key="1">
    <citation type="submission" date="2018-05" db="EMBL/GenBank/DDBJ databases">
        <title>Genomic Encyclopedia of Type Strains, Phase IV (KMG-V): Genome sequencing to study the core and pangenomes of soil and plant-associated prokaryotes.</title>
        <authorList>
            <person name="Whitman W."/>
        </authorList>
    </citation>
    <scope>NUCLEOTIDE SEQUENCE [LARGE SCALE GENOMIC DNA]</scope>
    <source>
        <strain evidence="2 3">SCZa-39</strain>
    </source>
</reference>
<name>A0ABX5KBS9_9BURK</name>
<keyword evidence="3" id="KW-1185">Reference proteome</keyword>
<comment type="similarity">
    <text evidence="1">Belongs to the enoyl-CoA hydratase/isomerase family.</text>
</comment>
<gene>
    <name evidence="2" type="ORF">C7402_14823</name>
</gene>
<dbReference type="PANTHER" id="PTHR43459">
    <property type="entry name" value="ENOYL-COA HYDRATASE"/>
    <property type="match status" value="1"/>
</dbReference>
<dbReference type="Pfam" id="PF00378">
    <property type="entry name" value="ECH_1"/>
    <property type="match status" value="1"/>
</dbReference>
<dbReference type="EMBL" id="QEOB01000048">
    <property type="protein sequence ID" value="PVX60035.1"/>
    <property type="molecule type" value="Genomic_DNA"/>
</dbReference>
<dbReference type="Gene3D" id="3.90.226.10">
    <property type="entry name" value="2-enoyl-CoA Hydratase, Chain A, domain 1"/>
    <property type="match status" value="1"/>
</dbReference>
<dbReference type="Proteomes" id="UP000245712">
    <property type="component" value="Unassembled WGS sequence"/>
</dbReference>
<dbReference type="InterPro" id="IPR029045">
    <property type="entry name" value="ClpP/crotonase-like_dom_sf"/>
</dbReference>
<protein>
    <submittedName>
        <fullName evidence="2">Enoyl-CoA hydratase/carnithine racemase</fullName>
    </submittedName>
</protein>
<sequence length="264" mass="27920">MIRTTIENGVATLTLDNPGRKNALSASALGELADAVESLNRDATVRALVLCGAGGDFCAGGDVSAMQGGAQVDTASVRRRMIESQRPCAALAGFDKPVIAVVDGVAYGAGFSLALMADFIVASDRARFCLAFARMGLLPDLGALHTLPRMIGAQRTRELVYSARELPAREAQALGLVLDVLPAEALGARAQELALAMSTQSPEAFAMTKRLLAQTFERDFGALLDAEAGAQAIALTSPYLREAAARFARKEPPAFRWPRNDIKT</sequence>
<evidence type="ECO:0000313" key="2">
    <source>
        <dbReference type="EMBL" id="PVX60035.1"/>
    </source>
</evidence>
<accession>A0ABX5KBS9</accession>
<dbReference type="InterPro" id="IPR001753">
    <property type="entry name" value="Enoyl-CoA_hydra/iso"/>
</dbReference>
<dbReference type="RefSeq" id="WP_116615197.1">
    <property type="nucleotide sequence ID" value="NZ_QEOB01000048.1"/>
</dbReference>
<dbReference type="PROSITE" id="PS00166">
    <property type="entry name" value="ENOYL_COA_HYDRATASE"/>
    <property type="match status" value="1"/>
</dbReference>